<dbReference type="InterPro" id="IPR002524">
    <property type="entry name" value="Cation_efflux"/>
</dbReference>
<dbReference type="GO" id="GO:0005385">
    <property type="term" value="F:zinc ion transmembrane transporter activity"/>
    <property type="evidence" value="ECO:0007669"/>
    <property type="project" value="TreeGrafter"/>
</dbReference>
<keyword evidence="7" id="KW-0406">Ion transport</keyword>
<dbReference type="InterPro" id="IPR027469">
    <property type="entry name" value="Cation_efflux_TMD_sf"/>
</dbReference>
<proteinExistence type="inferred from homology"/>
<evidence type="ECO:0000259" key="10">
    <source>
        <dbReference type="Pfam" id="PF01545"/>
    </source>
</evidence>
<comment type="subcellular location">
    <subcellularLocation>
        <location evidence="1">Membrane</location>
        <topology evidence="1">Multi-pass membrane protein</topology>
    </subcellularLocation>
</comment>
<protein>
    <submittedName>
        <fullName evidence="12">Cobalt-zinc-cadmium efflux system protein</fullName>
    </submittedName>
</protein>
<dbReference type="RefSeq" id="WP_134080924.1">
    <property type="nucleotide sequence ID" value="NZ_SOQX01000001.1"/>
</dbReference>
<evidence type="ECO:0000259" key="11">
    <source>
        <dbReference type="Pfam" id="PF16916"/>
    </source>
</evidence>
<feature type="transmembrane region" description="Helical" evidence="9">
    <location>
        <begin position="80"/>
        <end position="107"/>
    </location>
</feature>
<dbReference type="AlphaFoldDB" id="A0A4R8IT41"/>
<feature type="transmembrane region" description="Helical" evidence="9">
    <location>
        <begin position="17"/>
        <end position="38"/>
    </location>
</feature>
<evidence type="ECO:0000256" key="5">
    <source>
        <dbReference type="ARBA" id="ARBA00022906"/>
    </source>
</evidence>
<organism evidence="12 13">
    <name type="scientific">Thiohalophilus thiocyanatoxydans</name>
    <dbReference type="NCBI Taxonomy" id="381308"/>
    <lineage>
        <taxon>Bacteria</taxon>
        <taxon>Pseudomonadati</taxon>
        <taxon>Pseudomonadota</taxon>
        <taxon>Gammaproteobacteria</taxon>
        <taxon>Thiohalomonadales</taxon>
        <taxon>Thiohalophilaceae</taxon>
        <taxon>Thiohalophilus</taxon>
    </lineage>
</organism>
<dbReference type="SUPFAM" id="SSF160240">
    <property type="entry name" value="Cation efflux protein cytoplasmic domain-like"/>
    <property type="match status" value="1"/>
</dbReference>
<keyword evidence="4 9" id="KW-0812">Transmembrane</keyword>
<reference evidence="12 13" key="1">
    <citation type="submission" date="2019-03" db="EMBL/GenBank/DDBJ databases">
        <title>Genomic Encyclopedia of Type Strains, Phase IV (KMG-IV): sequencing the most valuable type-strain genomes for metagenomic binning, comparative biology and taxonomic classification.</title>
        <authorList>
            <person name="Goeker M."/>
        </authorList>
    </citation>
    <scope>NUCLEOTIDE SEQUENCE [LARGE SCALE GENOMIC DNA]</scope>
    <source>
        <strain evidence="12 13">DSM 16326</strain>
    </source>
</reference>
<dbReference type="NCBIfam" id="TIGR01297">
    <property type="entry name" value="CDF"/>
    <property type="match status" value="1"/>
</dbReference>
<feature type="transmembrane region" description="Helical" evidence="9">
    <location>
        <begin position="119"/>
        <end position="140"/>
    </location>
</feature>
<keyword evidence="5" id="KW-0862">Zinc</keyword>
<dbReference type="GO" id="GO:0005886">
    <property type="term" value="C:plasma membrane"/>
    <property type="evidence" value="ECO:0007669"/>
    <property type="project" value="TreeGrafter"/>
</dbReference>
<evidence type="ECO:0000313" key="12">
    <source>
        <dbReference type="EMBL" id="TDY04212.1"/>
    </source>
</evidence>
<evidence type="ECO:0000313" key="13">
    <source>
        <dbReference type="Proteomes" id="UP000294914"/>
    </source>
</evidence>
<dbReference type="Gene3D" id="1.20.1510.10">
    <property type="entry name" value="Cation efflux protein transmembrane domain"/>
    <property type="match status" value="1"/>
</dbReference>
<dbReference type="InterPro" id="IPR027470">
    <property type="entry name" value="Cation_efflux_CTD"/>
</dbReference>
<dbReference type="Pfam" id="PF01545">
    <property type="entry name" value="Cation_efflux"/>
    <property type="match status" value="1"/>
</dbReference>
<keyword evidence="5" id="KW-0864">Zinc transport</keyword>
<feature type="transmembrane region" description="Helical" evidence="9">
    <location>
        <begin position="152"/>
        <end position="178"/>
    </location>
</feature>
<evidence type="ECO:0000256" key="2">
    <source>
        <dbReference type="ARBA" id="ARBA00008873"/>
    </source>
</evidence>
<evidence type="ECO:0000256" key="9">
    <source>
        <dbReference type="SAM" id="Phobius"/>
    </source>
</evidence>
<evidence type="ECO:0000256" key="7">
    <source>
        <dbReference type="ARBA" id="ARBA00023065"/>
    </source>
</evidence>
<gene>
    <name evidence="12" type="ORF">EDC23_0585</name>
</gene>
<dbReference type="InterPro" id="IPR058533">
    <property type="entry name" value="Cation_efflux_TM"/>
</dbReference>
<dbReference type="InterPro" id="IPR050681">
    <property type="entry name" value="CDF/SLC30A"/>
</dbReference>
<feature type="domain" description="Cation efflux protein transmembrane" evidence="10">
    <location>
        <begin position="20"/>
        <end position="205"/>
    </location>
</feature>
<evidence type="ECO:0000256" key="4">
    <source>
        <dbReference type="ARBA" id="ARBA00022692"/>
    </source>
</evidence>
<dbReference type="EMBL" id="SOQX01000001">
    <property type="protein sequence ID" value="TDY04212.1"/>
    <property type="molecule type" value="Genomic_DNA"/>
</dbReference>
<accession>A0A4R8IT41</accession>
<name>A0A4R8IT41_9GAMM</name>
<feature type="domain" description="Cation efflux protein cytoplasmic" evidence="11">
    <location>
        <begin position="214"/>
        <end position="286"/>
    </location>
</feature>
<feature type="transmembrane region" description="Helical" evidence="9">
    <location>
        <begin position="50"/>
        <end position="68"/>
    </location>
</feature>
<keyword evidence="8 9" id="KW-0472">Membrane</keyword>
<dbReference type="Pfam" id="PF16916">
    <property type="entry name" value="ZT_dimer"/>
    <property type="match status" value="1"/>
</dbReference>
<dbReference type="PANTHER" id="PTHR11562">
    <property type="entry name" value="CATION EFFLUX PROTEIN/ ZINC TRANSPORTER"/>
    <property type="match status" value="1"/>
</dbReference>
<comment type="similarity">
    <text evidence="2">Belongs to the cation diffusion facilitator (CDF) transporter (TC 2.A.4) family. SLC30A subfamily.</text>
</comment>
<comment type="caution">
    <text evidence="12">The sequence shown here is derived from an EMBL/GenBank/DDBJ whole genome shotgun (WGS) entry which is preliminary data.</text>
</comment>
<evidence type="ECO:0000256" key="6">
    <source>
        <dbReference type="ARBA" id="ARBA00022989"/>
    </source>
</evidence>
<evidence type="ECO:0000256" key="3">
    <source>
        <dbReference type="ARBA" id="ARBA00022448"/>
    </source>
</evidence>
<sequence length="300" mass="32271">MAHTHHHHHAPTSYNRAFAIGIGLNLVFVAVEFIYGVVGNSLALITDAGHNLSDVLTLLLAWGAIYLAGKEPTPYRTYGFRRLTILASLLSGMLLLVAVGAIAWEALGRFTDPQPVDGMTVIVVAAIGVVINTITALLFIRGQKHDLNIKAAFLHMAADAGVSLGVVIAGVVILFTGWLWVDPLLGLLIALVILYSTLDLLRDSTGLAIDAVPKGIDPHEVEVYLKQLPGVTEVHDLHIWPMSTTETALTAHLVIPQFPGDDSLVQQASEELHHRFGIEHVTLQCETGNDDCKQASPGSL</sequence>
<dbReference type="OrthoDB" id="9809646at2"/>
<dbReference type="Proteomes" id="UP000294914">
    <property type="component" value="Unassembled WGS sequence"/>
</dbReference>
<dbReference type="SUPFAM" id="SSF161111">
    <property type="entry name" value="Cation efflux protein transmembrane domain-like"/>
    <property type="match status" value="1"/>
</dbReference>
<dbReference type="InterPro" id="IPR036837">
    <property type="entry name" value="Cation_efflux_CTD_sf"/>
</dbReference>
<keyword evidence="3" id="KW-0813">Transport</keyword>
<evidence type="ECO:0000256" key="1">
    <source>
        <dbReference type="ARBA" id="ARBA00004141"/>
    </source>
</evidence>
<dbReference type="PANTHER" id="PTHR11562:SF17">
    <property type="entry name" value="RE54080P-RELATED"/>
    <property type="match status" value="1"/>
</dbReference>
<keyword evidence="6 9" id="KW-1133">Transmembrane helix</keyword>
<evidence type="ECO:0000256" key="8">
    <source>
        <dbReference type="ARBA" id="ARBA00023136"/>
    </source>
</evidence>
<keyword evidence="13" id="KW-1185">Reference proteome</keyword>